<keyword evidence="9" id="KW-0479">Metal-binding</keyword>
<keyword evidence="12 16" id="KW-0443">Lipid metabolism</keyword>
<comment type="catalytic activity">
    <reaction evidence="16">
        <text>a CDP-1,2-diacyl-sn-glycerol + myo-inositol = a 1,2-diacyl-sn-glycero-3-phospho-(1D-myo-inositol) + CMP + H(+)</text>
        <dbReference type="Rhea" id="RHEA:11580"/>
        <dbReference type="ChEBI" id="CHEBI:15378"/>
        <dbReference type="ChEBI" id="CHEBI:17268"/>
        <dbReference type="ChEBI" id="CHEBI:57880"/>
        <dbReference type="ChEBI" id="CHEBI:58332"/>
        <dbReference type="ChEBI" id="CHEBI:60377"/>
        <dbReference type="EC" id="2.7.8.11"/>
    </reaction>
</comment>
<evidence type="ECO:0000256" key="5">
    <source>
        <dbReference type="ARBA" id="ARBA00013212"/>
    </source>
</evidence>
<evidence type="ECO:0000256" key="7">
    <source>
        <dbReference type="ARBA" id="ARBA00022679"/>
    </source>
</evidence>
<keyword evidence="13 16" id="KW-0472">Membrane</keyword>
<dbReference type="Proteomes" id="UP001165082">
    <property type="component" value="Unassembled WGS sequence"/>
</dbReference>
<evidence type="ECO:0000256" key="8">
    <source>
        <dbReference type="ARBA" id="ARBA00022692"/>
    </source>
</evidence>
<dbReference type="PANTHER" id="PTHR15362">
    <property type="entry name" value="PHOSPHATIDYLINOSITOL SYNTHASE"/>
    <property type="match status" value="1"/>
</dbReference>
<keyword evidence="7 16" id="KW-0808">Transferase</keyword>
<evidence type="ECO:0000256" key="4">
    <source>
        <dbReference type="ARBA" id="ARBA00010441"/>
    </source>
</evidence>
<dbReference type="GO" id="GO:0016020">
    <property type="term" value="C:membrane"/>
    <property type="evidence" value="ECO:0007669"/>
    <property type="project" value="UniProtKB-SubCell"/>
</dbReference>
<evidence type="ECO:0000256" key="16">
    <source>
        <dbReference type="PIRNR" id="PIRNR000848"/>
    </source>
</evidence>
<dbReference type="InterPro" id="IPR048254">
    <property type="entry name" value="CDP_ALCOHOL_P_TRANSF_CS"/>
</dbReference>
<comment type="cofactor">
    <cofactor evidence="1">
        <name>Mn(2+)</name>
        <dbReference type="ChEBI" id="CHEBI:29035"/>
    </cofactor>
</comment>
<evidence type="ECO:0000256" key="12">
    <source>
        <dbReference type="ARBA" id="ARBA00023098"/>
    </source>
</evidence>
<reference evidence="18" key="1">
    <citation type="submission" date="2022-07" db="EMBL/GenBank/DDBJ databases">
        <title>Genome analysis of Parmales, a sister group of diatoms, reveals the evolutionary specialization of diatoms from phago-mixotrophs to photoautotrophs.</title>
        <authorList>
            <person name="Ban H."/>
            <person name="Sato S."/>
            <person name="Yoshikawa S."/>
            <person name="Kazumasa Y."/>
            <person name="Nakamura Y."/>
            <person name="Ichinomiya M."/>
            <person name="Saitoh K."/>
            <person name="Sato N."/>
            <person name="Blanc-Mathieu R."/>
            <person name="Endo H."/>
            <person name="Kuwata A."/>
            <person name="Ogata H."/>
        </authorList>
    </citation>
    <scope>NUCLEOTIDE SEQUENCE</scope>
</reference>
<dbReference type="Pfam" id="PF01066">
    <property type="entry name" value="CDP-OH_P_transf"/>
    <property type="match status" value="1"/>
</dbReference>
<comment type="similarity">
    <text evidence="4 16 17">Belongs to the CDP-alcohol phosphatidyltransferase class-I family.</text>
</comment>
<evidence type="ECO:0000256" key="10">
    <source>
        <dbReference type="ARBA" id="ARBA00022842"/>
    </source>
</evidence>
<dbReference type="GO" id="GO:0003881">
    <property type="term" value="F:CDP-diacylglycerol-inositol 3-phosphatidyltransferase activity"/>
    <property type="evidence" value="ECO:0007669"/>
    <property type="project" value="UniProtKB-UniRule"/>
</dbReference>
<dbReference type="InterPro" id="IPR000462">
    <property type="entry name" value="CDP-OH_P_trans"/>
</dbReference>
<keyword evidence="14 16" id="KW-0594">Phospholipid biosynthesis</keyword>
<evidence type="ECO:0000313" key="19">
    <source>
        <dbReference type="Proteomes" id="UP001165082"/>
    </source>
</evidence>
<dbReference type="GO" id="GO:0046872">
    <property type="term" value="F:metal ion binding"/>
    <property type="evidence" value="ECO:0007669"/>
    <property type="project" value="UniProtKB-KW"/>
</dbReference>
<evidence type="ECO:0000256" key="14">
    <source>
        <dbReference type="ARBA" id="ARBA00023209"/>
    </source>
</evidence>
<dbReference type="EC" id="2.7.8.11" evidence="5 16"/>
<dbReference type="InterPro" id="IPR014387">
    <property type="entry name" value="CDP_diag_ino_3_P_euk"/>
</dbReference>
<keyword evidence="11" id="KW-1133">Transmembrane helix</keyword>
<protein>
    <recommendedName>
        <fullName evidence="5 16">CDP-diacylglycerol--inositol 3-phosphatidyltransferase</fullName>
        <ecNumber evidence="5 16">2.7.8.11</ecNumber>
    </recommendedName>
</protein>
<evidence type="ECO:0000256" key="2">
    <source>
        <dbReference type="ARBA" id="ARBA00001946"/>
    </source>
</evidence>
<sequence>MESVDIPLIVGLKEVVNKDNREGKNCEEGGTGGCSLISHESPVKFFWLYSISVGLDGVDGLLARLLNQESKLGAVLDMVTDRLSTLFLIMVLARKDILSLAQAAACAGVDVGSHWIWMIYKNAQGEHHKETGGKGIVKGVLNAYYGNRMFMLSLCACSELFYLLLFVKHAGGARGKALDAAVWGAGVGWGVKQVTNVAQIAEAARKLDR</sequence>
<keyword evidence="15 16" id="KW-1208">Phospholipid metabolism</keyword>
<keyword evidence="6 16" id="KW-0444">Lipid biosynthesis</keyword>
<comment type="subcellular location">
    <subcellularLocation>
        <location evidence="3">Membrane</location>
        <topology evidence="3">Multi-pass membrane protein</topology>
    </subcellularLocation>
</comment>
<evidence type="ECO:0000256" key="17">
    <source>
        <dbReference type="RuleBase" id="RU003750"/>
    </source>
</evidence>
<dbReference type="Gene3D" id="1.20.120.1760">
    <property type="match status" value="1"/>
</dbReference>
<comment type="caution">
    <text evidence="18">The sequence shown here is derived from an EMBL/GenBank/DDBJ whole genome shotgun (WGS) entry which is preliminary data.</text>
</comment>
<dbReference type="PANTHER" id="PTHR15362:SF4">
    <property type="entry name" value="CDP-DIACYLGLYCEROL--INOSITOL 3-PHOSPHATIDYLTRANSFERASE"/>
    <property type="match status" value="1"/>
</dbReference>
<accession>A0A9W7AND7</accession>
<evidence type="ECO:0000256" key="1">
    <source>
        <dbReference type="ARBA" id="ARBA00001936"/>
    </source>
</evidence>
<dbReference type="InterPro" id="IPR043130">
    <property type="entry name" value="CDP-OH_PTrfase_TM_dom"/>
</dbReference>
<name>A0A9W7AND7_9STRA</name>
<evidence type="ECO:0000256" key="3">
    <source>
        <dbReference type="ARBA" id="ARBA00004141"/>
    </source>
</evidence>
<comment type="cofactor">
    <cofactor evidence="2">
        <name>Mg(2+)</name>
        <dbReference type="ChEBI" id="CHEBI:18420"/>
    </cofactor>
</comment>
<evidence type="ECO:0000256" key="11">
    <source>
        <dbReference type="ARBA" id="ARBA00022989"/>
    </source>
</evidence>
<organism evidence="18 19">
    <name type="scientific">Triparma retinervis</name>
    <dbReference type="NCBI Taxonomy" id="2557542"/>
    <lineage>
        <taxon>Eukaryota</taxon>
        <taxon>Sar</taxon>
        <taxon>Stramenopiles</taxon>
        <taxon>Ochrophyta</taxon>
        <taxon>Bolidophyceae</taxon>
        <taxon>Parmales</taxon>
        <taxon>Triparmaceae</taxon>
        <taxon>Triparma</taxon>
    </lineage>
</organism>
<dbReference type="EMBL" id="BRXZ01001593">
    <property type="protein sequence ID" value="GMH74834.1"/>
    <property type="molecule type" value="Genomic_DNA"/>
</dbReference>
<evidence type="ECO:0000256" key="15">
    <source>
        <dbReference type="ARBA" id="ARBA00023264"/>
    </source>
</evidence>
<dbReference type="GO" id="GO:0006661">
    <property type="term" value="P:phosphatidylinositol biosynthetic process"/>
    <property type="evidence" value="ECO:0007669"/>
    <property type="project" value="TreeGrafter"/>
</dbReference>
<dbReference type="GO" id="GO:0005794">
    <property type="term" value="C:Golgi apparatus"/>
    <property type="evidence" value="ECO:0007669"/>
    <property type="project" value="TreeGrafter"/>
</dbReference>
<keyword evidence="19" id="KW-1185">Reference proteome</keyword>
<evidence type="ECO:0000256" key="9">
    <source>
        <dbReference type="ARBA" id="ARBA00022723"/>
    </source>
</evidence>
<keyword evidence="10" id="KW-0460">Magnesium</keyword>
<dbReference type="OrthoDB" id="10251079at2759"/>
<evidence type="ECO:0000256" key="13">
    <source>
        <dbReference type="ARBA" id="ARBA00023136"/>
    </source>
</evidence>
<gene>
    <name evidence="18" type="ORF">TrRE_jg9406</name>
</gene>
<keyword evidence="8" id="KW-0812">Transmembrane</keyword>
<dbReference type="AlphaFoldDB" id="A0A9W7AND7"/>
<proteinExistence type="inferred from homology"/>
<evidence type="ECO:0000256" key="6">
    <source>
        <dbReference type="ARBA" id="ARBA00022516"/>
    </source>
</evidence>
<dbReference type="PROSITE" id="PS00379">
    <property type="entry name" value="CDP_ALCOHOL_P_TRANSF"/>
    <property type="match status" value="1"/>
</dbReference>
<dbReference type="PIRSF" id="PIRSF000848">
    <property type="entry name" value="CDP_diag_ino_3_P"/>
    <property type="match status" value="1"/>
</dbReference>
<evidence type="ECO:0000313" key="18">
    <source>
        <dbReference type="EMBL" id="GMH74834.1"/>
    </source>
</evidence>